<proteinExistence type="predicted"/>
<organism evidence="1">
    <name type="scientific">Arundo donax</name>
    <name type="common">Giant reed</name>
    <name type="synonym">Donax arundinaceus</name>
    <dbReference type="NCBI Taxonomy" id="35708"/>
    <lineage>
        <taxon>Eukaryota</taxon>
        <taxon>Viridiplantae</taxon>
        <taxon>Streptophyta</taxon>
        <taxon>Embryophyta</taxon>
        <taxon>Tracheophyta</taxon>
        <taxon>Spermatophyta</taxon>
        <taxon>Magnoliopsida</taxon>
        <taxon>Liliopsida</taxon>
        <taxon>Poales</taxon>
        <taxon>Poaceae</taxon>
        <taxon>PACMAD clade</taxon>
        <taxon>Arundinoideae</taxon>
        <taxon>Arundineae</taxon>
        <taxon>Arundo</taxon>
    </lineage>
</organism>
<evidence type="ECO:0000313" key="1">
    <source>
        <dbReference type="EMBL" id="JAE28227.1"/>
    </source>
</evidence>
<sequence>MVPAALAYHTTQHKQGKGVWGMPGKTKNCMRNRANGFCEGANRVTDRGQASTRGRKQTAFCIHSSVPTAASDTAIFKRPNPIARKRLAVGV</sequence>
<dbReference type="AlphaFoldDB" id="A0A0A9GUK5"/>
<protein>
    <submittedName>
        <fullName evidence="1">Uncharacterized protein</fullName>
    </submittedName>
</protein>
<dbReference type="EMBL" id="GBRH01169669">
    <property type="protein sequence ID" value="JAE28227.1"/>
    <property type="molecule type" value="Transcribed_RNA"/>
</dbReference>
<name>A0A0A9GUK5_ARUDO</name>
<reference evidence="1" key="2">
    <citation type="journal article" date="2015" name="Data Brief">
        <title>Shoot transcriptome of the giant reed, Arundo donax.</title>
        <authorList>
            <person name="Barrero R.A."/>
            <person name="Guerrero F.D."/>
            <person name="Moolhuijzen P."/>
            <person name="Goolsby J.A."/>
            <person name="Tidwell J."/>
            <person name="Bellgard S.E."/>
            <person name="Bellgard M.I."/>
        </authorList>
    </citation>
    <scope>NUCLEOTIDE SEQUENCE</scope>
    <source>
        <tissue evidence="1">Shoot tissue taken approximately 20 cm above the soil surface</tissue>
    </source>
</reference>
<accession>A0A0A9GUK5</accession>
<reference evidence="1" key="1">
    <citation type="submission" date="2014-09" db="EMBL/GenBank/DDBJ databases">
        <authorList>
            <person name="Magalhaes I.L.F."/>
            <person name="Oliveira U."/>
            <person name="Santos F.R."/>
            <person name="Vidigal T.H.D.A."/>
            <person name="Brescovit A.D."/>
            <person name="Santos A.J."/>
        </authorList>
    </citation>
    <scope>NUCLEOTIDE SEQUENCE</scope>
    <source>
        <tissue evidence="1">Shoot tissue taken approximately 20 cm above the soil surface</tissue>
    </source>
</reference>